<proteinExistence type="predicted"/>
<name>A0A4Z2I0U7_9TELE</name>
<evidence type="ECO:0000313" key="1">
    <source>
        <dbReference type="EMBL" id="TNN71729.1"/>
    </source>
</evidence>
<gene>
    <name evidence="1" type="ORF">EYF80_018080</name>
</gene>
<comment type="caution">
    <text evidence="1">The sequence shown here is derived from an EMBL/GenBank/DDBJ whole genome shotgun (WGS) entry which is preliminary data.</text>
</comment>
<accession>A0A4Z2I0U7</accession>
<dbReference type="EMBL" id="SRLO01000146">
    <property type="protein sequence ID" value="TNN71729.1"/>
    <property type="molecule type" value="Genomic_DNA"/>
</dbReference>
<dbReference type="Proteomes" id="UP000314294">
    <property type="component" value="Unassembled WGS sequence"/>
</dbReference>
<dbReference type="AlphaFoldDB" id="A0A4Z2I0U7"/>
<organism evidence="1 2">
    <name type="scientific">Liparis tanakae</name>
    <name type="common">Tanaka's snailfish</name>
    <dbReference type="NCBI Taxonomy" id="230148"/>
    <lineage>
        <taxon>Eukaryota</taxon>
        <taxon>Metazoa</taxon>
        <taxon>Chordata</taxon>
        <taxon>Craniata</taxon>
        <taxon>Vertebrata</taxon>
        <taxon>Euteleostomi</taxon>
        <taxon>Actinopterygii</taxon>
        <taxon>Neopterygii</taxon>
        <taxon>Teleostei</taxon>
        <taxon>Neoteleostei</taxon>
        <taxon>Acanthomorphata</taxon>
        <taxon>Eupercaria</taxon>
        <taxon>Perciformes</taxon>
        <taxon>Cottioidei</taxon>
        <taxon>Cottales</taxon>
        <taxon>Liparidae</taxon>
        <taxon>Liparis</taxon>
    </lineage>
</organism>
<reference evidence="1 2" key="1">
    <citation type="submission" date="2019-03" db="EMBL/GenBank/DDBJ databases">
        <title>First draft genome of Liparis tanakae, snailfish: a comprehensive survey of snailfish specific genes.</title>
        <authorList>
            <person name="Kim W."/>
            <person name="Song I."/>
            <person name="Jeong J.-H."/>
            <person name="Kim D."/>
            <person name="Kim S."/>
            <person name="Ryu S."/>
            <person name="Song J.Y."/>
            <person name="Lee S.K."/>
        </authorList>
    </citation>
    <scope>NUCLEOTIDE SEQUENCE [LARGE SCALE GENOMIC DNA]</scope>
    <source>
        <tissue evidence="1">Muscle</tissue>
    </source>
</reference>
<sequence>MSASGSNCGKDVHLWEEVEVHGYHDDQECCGFEEMGPWMSNTFYKSIWTQCGRAHNWMWQPEQSLRSPRERRKKPTSSELPNFVSYCRLPLRINLGLGGKSLPR</sequence>
<keyword evidence="2" id="KW-1185">Reference proteome</keyword>
<protein>
    <submittedName>
        <fullName evidence="1">Uncharacterized protein</fullName>
    </submittedName>
</protein>
<evidence type="ECO:0000313" key="2">
    <source>
        <dbReference type="Proteomes" id="UP000314294"/>
    </source>
</evidence>